<dbReference type="OrthoDB" id="2991872at2759"/>
<evidence type="ECO:0000313" key="3">
    <source>
        <dbReference type="EMBL" id="KAF7556935.1"/>
    </source>
</evidence>
<feature type="domain" description="Zn(2)-C6 fungal-type" evidence="2">
    <location>
        <begin position="10"/>
        <end position="38"/>
    </location>
</feature>
<dbReference type="InterPro" id="IPR036864">
    <property type="entry name" value="Zn2-C6_fun-type_DNA-bd_sf"/>
</dbReference>
<dbReference type="GO" id="GO:0008270">
    <property type="term" value="F:zinc ion binding"/>
    <property type="evidence" value="ECO:0007669"/>
    <property type="project" value="InterPro"/>
</dbReference>
<organism evidence="3 4">
    <name type="scientific">Cylindrodendrum hubeiense</name>
    <dbReference type="NCBI Taxonomy" id="595255"/>
    <lineage>
        <taxon>Eukaryota</taxon>
        <taxon>Fungi</taxon>
        <taxon>Dikarya</taxon>
        <taxon>Ascomycota</taxon>
        <taxon>Pezizomycotina</taxon>
        <taxon>Sordariomycetes</taxon>
        <taxon>Hypocreomycetidae</taxon>
        <taxon>Hypocreales</taxon>
        <taxon>Nectriaceae</taxon>
        <taxon>Cylindrodendrum</taxon>
    </lineage>
</organism>
<evidence type="ECO:0000259" key="2">
    <source>
        <dbReference type="PROSITE" id="PS50048"/>
    </source>
</evidence>
<reference evidence="3" key="1">
    <citation type="submission" date="2020-03" db="EMBL/GenBank/DDBJ databases">
        <title>Draft Genome Sequence of Cylindrodendrum hubeiense.</title>
        <authorList>
            <person name="Buettner E."/>
            <person name="Kellner H."/>
        </authorList>
    </citation>
    <scope>NUCLEOTIDE SEQUENCE</scope>
    <source>
        <strain evidence="3">IHI 201604</strain>
    </source>
</reference>
<comment type="caution">
    <text evidence="3">The sequence shown here is derived from an EMBL/GenBank/DDBJ whole genome shotgun (WGS) entry which is preliminary data.</text>
</comment>
<dbReference type="PROSITE" id="PS00463">
    <property type="entry name" value="ZN2_CY6_FUNGAL_1"/>
    <property type="match status" value="1"/>
</dbReference>
<dbReference type="PROSITE" id="PS50048">
    <property type="entry name" value="ZN2_CY6_FUNGAL_2"/>
    <property type="match status" value="1"/>
</dbReference>
<dbReference type="AlphaFoldDB" id="A0A9P5HFJ4"/>
<keyword evidence="1" id="KW-0539">Nucleus</keyword>
<name>A0A9P5HFJ4_9HYPO</name>
<dbReference type="EMBL" id="JAANBB010000008">
    <property type="protein sequence ID" value="KAF7556935.1"/>
    <property type="molecule type" value="Genomic_DNA"/>
</dbReference>
<sequence length="452" mass="50989">MVFSGKPSTACHTCREKRRKCDRIQPACTQCFRQKIPCPGYRDATALRFRDETGLVAHKVQRAKRKQSPVDAVSCTSSPSQSRNGSEILDQFEWLDEAGDTGLLPLSFPLLVEPFEATAITYFMTAFITTSPFYAYLPDLYQSEPIANDAMSSAIHATAFATFALKTRDVSYMKIARTNYALALAQTNTALASPKDAILDRTLVAVLLLGLFEAIIFQGRESPESWTAHTFGALELLRLRGKQQFKSKLAQHLFIQTITNIRTSCVQRVVPVPKECLTLHDDALQFLDRKDPALRLGPIIDRAASIRNRGKNCPGPEIIYEARDLDRETVALMDSLEEELRYTIRSKEDTPPWSFLGVAYRYPSHRVAKYWNAIRMIRMLLNELIWRGITLGFDDPHAQKSSDETLCNSVCSDPLCRCTYLERLKTTAAENMAEIATAVLASYIYITWHNHA</sequence>
<gene>
    <name evidence="3" type="ORF">G7Z17_g1058</name>
</gene>
<accession>A0A9P5HFJ4</accession>
<dbReference type="SUPFAM" id="SSF57701">
    <property type="entry name" value="Zn2/Cys6 DNA-binding domain"/>
    <property type="match status" value="1"/>
</dbReference>
<dbReference type="SMART" id="SM00066">
    <property type="entry name" value="GAL4"/>
    <property type="match status" value="1"/>
</dbReference>
<dbReference type="GO" id="GO:0000981">
    <property type="term" value="F:DNA-binding transcription factor activity, RNA polymerase II-specific"/>
    <property type="evidence" value="ECO:0007669"/>
    <property type="project" value="InterPro"/>
</dbReference>
<proteinExistence type="predicted"/>
<keyword evidence="4" id="KW-1185">Reference proteome</keyword>
<dbReference type="PANTHER" id="PTHR38791">
    <property type="entry name" value="ZN(II)2CYS6 TRANSCRIPTION FACTOR (EUROFUNG)-RELATED-RELATED"/>
    <property type="match status" value="1"/>
</dbReference>
<dbReference type="InterPro" id="IPR053175">
    <property type="entry name" value="DHMBA_Reg_Transcription_Factor"/>
</dbReference>
<evidence type="ECO:0000256" key="1">
    <source>
        <dbReference type="ARBA" id="ARBA00023242"/>
    </source>
</evidence>
<evidence type="ECO:0000313" key="4">
    <source>
        <dbReference type="Proteomes" id="UP000722485"/>
    </source>
</evidence>
<protein>
    <recommendedName>
        <fullName evidence="2">Zn(2)-C6 fungal-type domain-containing protein</fullName>
    </recommendedName>
</protein>
<dbReference type="Gene3D" id="4.10.240.10">
    <property type="entry name" value="Zn(2)-C6 fungal-type DNA-binding domain"/>
    <property type="match status" value="1"/>
</dbReference>
<dbReference type="Pfam" id="PF00172">
    <property type="entry name" value="Zn_clus"/>
    <property type="match status" value="1"/>
</dbReference>
<dbReference type="Proteomes" id="UP000722485">
    <property type="component" value="Unassembled WGS sequence"/>
</dbReference>
<dbReference type="InterPro" id="IPR001138">
    <property type="entry name" value="Zn2Cys6_DnaBD"/>
</dbReference>
<dbReference type="CDD" id="cd00067">
    <property type="entry name" value="GAL4"/>
    <property type="match status" value="1"/>
</dbReference>